<dbReference type="RefSeq" id="WP_117900098.1">
    <property type="nucleotide sequence ID" value="NZ_CAUBDO010000017.1"/>
</dbReference>
<keyword evidence="3" id="KW-1185">Reference proteome</keyword>
<reference evidence="2 3" key="1">
    <citation type="submission" date="2018-08" db="EMBL/GenBank/DDBJ databases">
        <title>A genome reference for cultivated species of the human gut microbiota.</title>
        <authorList>
            <person name="Zou Y."/>
            <person name="Xue W."/>
            <person name="Luo G."/>
        </authorList>
    </citation>
    <scope>NUCLEOTIDE SEQUENCE [LARGE SCALE GENOMIC DNA]</scope>
    <source>
        <strain evidence="2 3">AM44-11BH</strain>
    </source>
</reference>
<proteinExistence type="predicted"/>
<evidence type="ECO:0000313" key="2">
    <source>
        <dbReference type="EMBL" id="RHA16971.1"/>
    </source>
</evidence>
<feature type="transmembrane region" description="Helical" evidence="1">
    <location>
        <begin position="41"/>
        <end position="61"/>
    </location>
</feature>
<gene>
    <name evidence="2" type="ORF">DW944_10785</name>
</gene>
<name>A0A413R5H5_9FIRM</name>
<keyword evidence="1" id="KW-0472">Membrane</keyword>
<comment type="caution">
    <text evidence="2">The sequence shown here is derived from an EMBL/GenBank/DDBJ whole genome shotgun (WGS) entry which is preliminary data.</text>
</comment>
<keyword evidence="1" id="KW-1133">Transmembrane helix</keyword>
<protein>
    <submittedName>
        <fullName evidence="2">Uncharacterized protein</fullName>
    </submittedName>
</protein>
<dbReference type="AlphaFoldDB" id="A0A413R5H5"/>
<accession>A0A413R5H5</accession>
<evidence type="ECO:0000256" key="1">
    <source>
        <dbReference type="SAM" id="Phobius"/>
    </source>
</evidence>
<dbReference type="Proteomes" id="UP000284779">
    <property type="component" value="Unassembled WGS sequence"/>
</dbReference>
<sequence length="145" mass="17116">MLNNEKIILMTKLSLYEQKNQKKEIKTSKYFRGDYMSLKMLKSFLCITVAYLLCLVLWFMYKSDKVISSLTTTGRLTALIIMLVILYIVSVVLYMIFSYAFFSHKFRNIRKHLKEYNGDLKTLHRIQELEYDAIIDELGEGGDEE</sequence>
<keyword evidence="1" id="KW-0812">Transmembrane</keyword>
<dbReference type="EMBL" id="QSFD01000012">
    <property type="protein sequence ID" value="RHA16971.1"/>
    <property type="molecule type" value="Genomic_DNA"/>
</dbReference>
<feature type="transmembrane region" description="Helical" evidence="1">
    <location>
        <begin position="76"/>
        <end position="102"/>
    </location>
</feature>
<organism evidence="2 3">
    <name type="scientific">Eubacterium ventriosum</name>
    <dbReference type="NCBI Taxonomy" id="39496"/>
    <lineage>
        <taxon>Bacteria</taxon>
        <taxon>Bacillati</taxon>
        <taxon>Bacillota</taxon>
        <taxon>Clostridia</taxon>
        <taxon>Eubacteriales</taxon>
        <taxon>Eubacteriaceae</taxon>
        <taxon>Eubacterium</taxon>
    </lineage>
</organism>
<evidence type="ECO:0000313" key="3">
    <source>
        <dbReference type="Proteomes" id="UP000284779"/>
    </source>
</evidence>